<dbReference type="PROSITE" id="PS51832">
    <property type="entry name" value="HD_GYP"/>
    <property type="match status" value="1"/>
</dbReference>
<sequence>MTDSQPHPILVVDAENRVSFGPVLETLAQINECCDGSGRPRGPAGEEILITAQIVAIANAFVAPISPRAFRDARSFDEAAAILMAESGRRFDRRVVLSLLNHLDNRGGRAS</sequence>
<organism evidence="2 3">
    <name type="scientific">Allochromatium tepidum</name>
    <dbReference type="NCBI Taxonomy" id="553982"/>
    <lineage>
        <taxon>Bacteria</taxon>
        <taxon>Pseudomonadati</taxon>
        <taxon>Pseudomonadota</taxon>
        <taxon>Gammaproteobacteria</taxon>
        <taxon>Chromatiales</taxon>
        <taxon>Chromatiaceae</taxon>
        <taxon>Allochromatium</taxon>
    </lineage>
</organism>
<gene>
    <name evidence="2" type="ORF">Atep_16330</name>
</gene>
<dbReference type="InterPro" id="IPR037522">
    <property type="entry name" value="HD_GYP_dom"/>
</dbReference>
<dbReference type="Gene3D" id="1.10.3210.10">
    <property type="entry name" value="Hypothetical protein af1432"/>
    <property type="match status" value="1"/>
</dbReference>
<name>A0ABM7QMV7_9GAMM</name>
<keyword evidence="3" id="KW-1185">Reference proteome</keyword>
<accession>A0ABM7QMV7</accession>
<dbReference type="RefSeq" id="WP_236786071.1">
    <property type="nucleotide sequence ID" value="NZ_AP024563.1"/>
</dbReference>
<dbReference type="Proteomes" id="UP000680679">
    <property type="component" value="Chromosome"/>
</dbReference>
<evidence type="ECO:0000313" key="2">
    <source>
        <dbReference type="EMBL" id="BCU06956.1"/>
    </source>
</evidence>
<evidence type="ECO:0000259" key="1">
    <source>
        <dbReference type="PROSITE" id="PS51832"/>
    </source>
</evidence>
<proteinExistence type="predicted"/>
<dbReference type="Pfam" id="PF13487">
    <property type="entry name" value="HD_5"/>
    <property type="match status" value="1"/>
</dbReference>
<dbReference type="InterPro" id="IPR052020">
    <property type="entry name" value="Cyclic_di-GMP/3'3'-cGAMP_PDE"/>
</dbReference>
<reference evidence="2 3" key="1">
    <citation type="submission" date="2021-04" db="EMBL/GenBank/DDBJ databases">
        <title>Complete genome sequencing of Allochromatium tepidum strain NZ.</title>
        <authorList>
            <person name="Tsukatani Y."/>
            <person name="Mori H."/>
        </authorList>
    </citation>
    <scope>NUCLEOTIDE SEQUENCE [LARGE SCALE GENOMIC DNA]</scope>
    <source>
        <strain evidence="2 3">NZ</strain>
    </source>
</reference>
<dbReference type="SUPFAM" id="SSF109604">
    <property type="entry name" value="HD-domain/PDEase-like"/>
    <property type="match status" value="1"/>
</dbReference>
<dbReference type="EMBL" id="AP024563">
    <property type="protein sequence ID" value="BCU06956.1"/>
    <property type="molecule type" value="Genomic_DNA"/>
</dbReference>
<evidence type="ECO:0000313" key="3">
    <source>
        <dbReference type="Proteomes" id="UP000680679"/>
    </source>
</evidence>
<feature type="domain" description="HD-GYP" evidence="1">
    <location>
        <begin position="1"/>
        <end position="111"/>
    </location>
</feature>
<dbReference type="PANTHER" id="PTHR45228">
    <property type="entry name" value="CYCLIC DI-GMP PHOSPHODIESTERASE TM_0186-RELATED"/>
    <property type="match status" value="1"/>
</dbReference>
<protein>
    <recommendedName>
        <fullName evidence="1">HD-GYP domain-containing protein</fullName>
    </recommendedName>
</protein>